<dbReference type="Pfam" id="PF00182">
    <property type="entry name" value="Glyco_hydro_19"/>
    <property type="match status" value="2"/>
</dbReference>
<dbReference type="GO" id="GO:0008843">
    <property type="term" value="F:endochitinase activity"/>
    <property type="evidence" value="ECO:0007669"/>
    <property type="project" value="UniProtKB-EC"/>
</dbReference>
<dbReference type="InterPro" id="IPR016283">
    <property type="entry name" value="Glyco_hydro_19"/>
</dbReference>
<evidence type="ECO:0000256" key="11">
    <source>
        <dbReference type="ARBA" id="ARBA00023326"/>
    </source>
</evidence>
<dbReference type="Gene3D" id="3.30.20.10">
    <property type="entry name" value="Endochitinase, domain 2"/>
    <property type="match status" value="1"/>
</dbReference>
<evidence type="ECO:0000259" key="15">
    <source>
        <dbReference type="PROSITE" id="PS00773"/>
    </source>
</evidence>
<feature type="chain" id="PRO_5043632139" description="chitinase" evidence="14">
    <location>
        <begin position="25"/>
        <end position="227"/>
    </location>
</feature>
<name>A0AAW1X745_RUBAR</name>
<evidence type="ECO:0000313" key="18">
    <source>
        <dbReference type="Proteomes" id="UP001457282"/>
    </source>
</evidence>
<dbReference type="GO" id="GO:0008061">
    <property type="term" value="F:chitin binding"/>
    <property type="evidence" value="ECO:0007669"/>
    <property type="project" value="UniProtKB-KW"/>
</dbReference>
<evidence type="ECO:0000256" key="2">
    <source>
        <dbReference type="ARBA" id="ARBA00012729"/>
    </source>
</evidence>
<dbReference type="EC" id="3.2.1.14" evidence="2"/>
<dbReference type="PROSITE" id="PS00774">
    <property type="entry name" value="CHITINASE_19_2"/>
    <property type="match status" value="1"/>
</dbReference>
<feature type="disulfide bond" evidence="13">
    <location>
        <begin position="108"/>
        <end position="117"/>
    </location>
</feature>
<protein>
    <recommendedName>
        <fullName evidence="2">chitinase</fullName>
        <ecNumber evidence="2">3.2.1.14</ecNumber>
    </recommendedName>
</protein>
<dbReference type="AlphaFoldDB" id="A0AAW1X745"/>
<evidence type="ECO:0000256" key="9">
    <source>
        <dbReference type="ARBA" id="ARBA00023277"/>
    </source>
</evidence>
<dbReference type="FunFam" id="3.30.20.10:FF:000001">
    <property type="entry name" value="Endochitinase (Chitinase)"/>
    <property type="match status" value="1"/>
</dbReference>
<dbReference type="FunFam" id="1.10.530.10:FF:000052">
    <property type="entry name" value="Endochitinase PR4"/>
    <property type="match status" value="1"/>
</dbReference>
<dbReference type="Gene3D" id="1.10.530.10">
    <property type="match status" value="1"/>
</dbReference>
<feature type="disulfide bond" evidence="13">
    <location>
        <begin position="195"/>
        <end position="227"/>
    </location>
</feature>
<keyword evidence="7" id="KW-0146">Chitin degradation</keyword>
<evidence type="ECO:0000256" key="3">
    <source>
        <dbReference type="ARBA" id="ARBA00022669"/>
    </source>
</evidence>
<accession>A0AAW1X745</accession>
<dbReference type="InterPro" id="IPR023346">
    <property type="entry name" value="Lysozyme-like_dom_sf"/>
</dbReference>
<evidence type="ECO:0000313" key="17">
    <source>
        <dbReference type="EMBL" id="KAK9932230.1"/>
    </source>
</evidence>
<dbReference type="PANTHER" id="PTHR22595">
    <property type="entry name" value="CHITINASE-RELATED"/>
    <property type="match status" value="1"/>
</dbReference>
<keyword evidence="8 13" id="KW-1015">Disulfide bond</keyword>
<keyword evidence="9" id="KW-0119">Carbohydrate metabolism</keyword>
<evidence type="ECO:0000256" key="12">
    <source>
        <dbReference type="PIRSR" id="PIRSR001060-1"/>
    </source>
</evidence>
<dbReference type="InterPro" id="IPR000726">
    <property type="entry name" value="Glyco_hydro_19_cat"/>
</dbReference>
<evidence type="ECO:0000256" key="4">
    <source>
        <dbReference type="ARBA" id="ARBA00022729"/>
    </source>
</evidence>
<gene>
    <name evidence="17" type="ORF">M0R45_019476</name>
</gene>
<keyword evidence="18" id="KW-1185">Reference proteome</keyword>
<dbReference type="PANTHER" id="PTHR22595:SF197">
    <property type="entry name" value="CHITINASE FAMILY PROTEIN"/>
    <property type="match status" value="1"/>
</dbReference>
<evidence type="ECO:0000256" key="10">
    <source>
        <dbReference type="ARBA" id="ARBA00023295"/>
    </source>
</evidence>
<dbReference type="GO" id="GO:0000272">
    <property type="term" value="P:polysaccharide catabolic process"/>
    <property type="evidence" value="ECO:0007669"/>
    <property type="project" value="UniProtKB-KW"/>
</dbReference>
<keyword evidence="6" id="KW-0611">Plant defense</keyword>
<proteinExistence type="predicted"/>
<evidence type="ECO:0000256" key="1">
    <source>
        <dbReference type="ARBA" id="ARBA00000822"/>
    </source>
</evidence>
<sequence>MSKSLFLTIVAVLGLAFGSQIAMAQSVAEIVTDDFFNGIINQAPANCAGKNFYTRQAFLNALGSFPDFGTSGSADDNKREIAAFFAHVTHETGSFCYVEEIDKTNKYCDATKTDYPCNPEKYYYGRGPLQITWNYNYGAAGKAIGFDGLNSPETVASDPVVAFKTALWYWMTNVRSVLSQGFGATTRAINGAVECDGKRPDLVQARANFYTNYCTQFNVAPGDNLLC</sequence>
<feature type="signal peptide" evidence="14">
    <location>
        <begin position="1"/>
        <end position="24"/>
    </location>
</feature>
<dbReference type="GO" id="GO:0006952">
    <property type="term" value="P:defense response"/>
    <property type="evidence" value="ECO:0007669"/>
    <property type="project" value="UniProtKB-KW"/>
</dbReference>
<feature type="domain" description="Glycoside hydrolase family 19 catalytic" evidence="16">
    <location>
        <begin position="161"/>
        <end position="171"/>
    </location>
</feature>
<comment type="caution">
    <text evidence="17">The sequence shown here is derived from an EMBL/GenBank/DDBJ whole genome shotgun (WGS) entry which is preliminary data.</text>
</comment>
<keyword evidence="11" id="KW-0624">Polysaccharide degradation</keyword>
<evidence type="ECO:0000256" key="7">
    <source>
        <dbReference type="ARBA" id="ARBA00023024"/>
    </source>
</evidence>
<feature type="active site" description="Proton donor" evidence="12">
    <location>
        <position position="91"/>
    </location>
</feature>
<organism evidence="17 18">
    <name type="scientific">Rubus argutus</name>
    <name type="common">Southern blackberry</name>
    <dbReference type="NCBI Taxonomy" id="59490"/>
    <lineage>
        <taxon>Eukaryota</taxon>
        <taxon>Viridiplantae</taxon>
        <taxon>Streptophyta</taxon>
        <taxon>Embryophyta</taxon>
        <taxon>Tracheophyta</taxon>
        <taxon>Spermatophyta</taxon>
        <taxon>Magnoliopsida</taxon>
        <taxon>eudicotyledons</taxon>
        <taxon>Gunneridae</taxon>
        <taxon>Pentapetalae</taxon>
        <taxon>rosids</taxon>
        <taxon>fabids</taxon>
        <taxon>Rosales</taxon>
        <taxon>Rosaceae</taxon>
        <taxon>Rosoideae</taxon>
        <taxon>Rosoideae incertae sedis</taxon>
        <taxon>Rubus</taxon>
    </lineage>
</organism>
<keyword evidence="4 14" id="KW-0732">Signal</keyword>
<feature type="domain" description="Glycoside hydrolase family 19 catalytic" evidence="15">
    <location>
        <begin position="47"/>
        <end position="69"/>
    </location>
</feature>
<dbReference type="CDD" id="cd00325">
    <property type="entry name" value="chitinase_GH19"/>
    <property type="match status" value="1"/>
</dbReference>
<evidence type="ECO:0000256" key="13">
    <source>
        <dbReference type="PIRSR" id="PIRSR001060-2"/>
    </source>
</evidence>
<evidence type="ECO:0000256" key="8">
    <source>
        <dbReference type="ARBA" id="ARBA00023157"/>
    </source>
</evidence>
<dbReference type="GO" id="GO:0006032">
    <property type="term" value="P:chitin catabolic process"/>
    <property type="evidence" value="ECO:0007669"/>
    <property type="project" value="UniProtKB-KW"/>
</dbReference>
<dbReference type="GO" id="GO:0016998">
    <property type="term" value="P:cell wall macromolecule catabolic process"/>
    <property type="evidence" value="ECO:0007669"/>
    <property type="project" value="InterPro"/>
</dbReference>
<evidence type="ECO:0000259" key="16">
    <source>
        <dbReference type="PROSITE" id="PS00774"/>
    </source>
</evidence>
<evidence type="ECO:0000256" key="5">
    <source>
        <dbReference type="ARBA" id="ARBA00022801"/>
    </source>
</evidence>
<dbReference type="PIRSF" id="PIRSF001060">
    <property type="entry name" value="Endochitinase"/>
    <property type="match status" value="1"/>
</dbReference>
<evidence type="ECO:0000256" key="6">
    <source>
        <dbReference type="ARBA" id="ARBA00022821"/>
    </source>
</evidence>
<keyword evidence="10" id="KW-0326">Glycosidase</keyword>
<evidence type="ECO:0000256" key="14">
    <source>
        <dbReference type="SAM" id="SignalP"/>
    </source>
</evidence>
<feature type="disulfide bond" evidence="13">
    <location>
        <begin position="47"/>
        <end position="96"/>
    </location>
</feature>
<reference evidence="17 18" key="1">
    <citation type="journal article" date="2023" name="G3 (Bethesda)">
        <title>A chromosome-length genome assembly and annotation of blackberry (Rubus argutus, cv. 'Hillquist').</title>
        <authorList>
            <person name="Bruna T."/>
            <person name="Aryal R."/>
            <person name="Dudchenko O."/>
            <person name="Sargent D.J."/>
            <person name="Mead D."/>
            <person name="Buti M."/>
            <person name="Cavallini A."/>
            <person name="Hytonen T."/>
            <person name="Andres J."/>
            <person name="Pham M."/>
            <person name="Weisz D."/>
            <person name="Mascagni F."/>
            <person name="Usai G."/>
            <person name="Natali L."/>
            <person name="Bassil N."/>
            <person name="Fernandez G.E."/>
            <person name="Lomsadze A."/>
            <person name="Armour M."/>
            <person name="Olukolu B."/>
            <person name="Poorten T."/>
            <person name="Britton C."/>
            <person name="Davik J."/>
            <person name="Ashrafi H."/>
            <person name="Aiden E.L."/>
            <person name="Borodovsky M."/>
            <person name="Worthington M."/>
        </authorList>
    </citation>
    <scope>NUCLEOTIDE SEQUENCE [LARGE SCALE GENOMIC DNA]</scope>
    <source>
        <strain evidence="17">PI 553951</strain>
    </source>
</reference>
<dbReference type="EMBL" id="JBEDUW010000004">
    <property type="protein sequence ID" value="KAK9932230.1"/>
    <property type="molecule type" value="Genomic_DNA"/>
</dbReference>
<dbReference type="SUPFAM" id="SSF53955">
    <property type="entry name" value="Lysozyme-like"/>
    <property type="match status" value="1"/>
</dbReference>
<keyword evidence="5" id="KW-0378">Hydrolase</keyword>
<dbReference type="Proteomes" id="UP001457282">
    <property type="component" value="Unassembled WGS sequence"/>
</dbReference>
<dbReference type="PROSITE" id="PS00773">
    <property type="entry name" value="CHITINASE_19_1"/>
    <property type="match status" value="1"/>
</dbReference>
<keyword evidence="3" id="KW-0147">Chitin-binding</keyword>
<comment type="catalytic activity">
    <reaction evidence="1">
        <text>Random endo-hydrolysis of N-acetyl-beta-D-glucosaminide (1-&gt;4)-beta-linkages in chitin and chitodextrins.</text>
        <dbReference type="EC" id="3.2.1.14"/>
    </reaction>
</comment>